<dbReference type="PANTHER" id="PTHR33963:SF2">
    <property type="entry name" value="MKRN2 OPPOSITE STRAND PROTEIN"/>
    <property type="match status" value="1"/>
</dbReference>
<dbReference type="InterPro" id="IPR053921">
    <property type="entry name" value="MKRN2OS-like_C"/>
</dbReference>
<feature type="non-terminal residue" evidence="2">
    <location>
        <position position="1"/>
    </location>
</feature>
<dbReference type="InterPro" id="IPR032016">
    <property type="entry name" value="MKRN2OS-like"/>
</dbReference>
<comment type="caution">
    <text evidence="2">The sequence shown here is derived from an EMBL/GenBank/DDBJ whole genome shotgun (WGS) entry which is preliminary data.</text>
</comment>
<name>A0AAV5V400_9BILA</name>
<protein>
    <recommendedName>
        <fullName evidence="1">MKRN2 opposite strand protein-like C-terminal domain-containing protein</fullName>
    </recommendedName>
</protein>
<evidence type="ECO:0000313" key="3">
    <source>
        <dbReference type="Proteomes" id="UP001432322"/>
    </source>
</evidence>
<reference evidence="2" key="1">
    <citation type="submission" date="2023-10" db="EMBL/GenBank/DDBJ databases">
        <title>Genome assembly of Pristionchus species.</title>
        <authorList>
            <person name="Yoshida K."/>
            <person name="Sommer R.J."/>
        </authorList>
    </citation>
    <scope>NUCLEOTIDE SEQUENCE</scope>
    <source>
        <strain evidence="2">RS5133</strain>
    </source>
</reference>
<evidence type="ECO:0000259" key="1">
    <source>
        <dbReference type="Pfam" id="PF16044"/>
    </source>
</evidence>
<evidence type="ECO:0000313" key="2">
    <source>
        <dbReference type="EMBL" id="GMT13833.1"/>
    </source>
</evidence>
<dbReference type="EMBL" id="BTSY01000002">
    <property type="protein sequence ID" value="GMT13833.1"/>
    <property type="molecule type" value="Genomic_DNA"/>
</dbReference>
<dbReference type="Pfam" id="PF16044">
    <property type="entry name" value="DUF4796_C"/>
    <property type="match status" value="1"/>
</dbReference>
<proteinExistence type="predicted"/>
<dbReference type="Proteomes" id="UP001432322">
    <property type="component" value="Unassembled WGS sequence"/>
</dbReference>
<dbReference type="PANTHER" id="PTHR33963">
    <property type="entry name" value="MKRN2 OPPOSITE STRAND PROTEIN"/>
    <property type="match status" value="1"/>
</dbReference>
<sequence length="335" mass="36941">SSCASRWLTVSPLIDGSTTCPSCCASLVTSGTTVNQLPTPFEDHRSSSILVKPSVGSWKTFEFDDDLHIGVSDSRGAVYSFWTEGVVKESSSWEESVPVSSLDLPDSRLESFIELESSNFRPGTYDETRWNCFHFILRLLHSIDRSKELTKMADVLEDTSADACIDRANDANGFLNNQFDIFVHDYRELTEVEPDACCGGKDGVEDAECSHGPSKKEIINVTRRLQKSIFSLQSLPDATAYTDLLAELKGLHVILSRALTTNTAEFAPSNLPLPDYDDVDMQLLLGDQEVPKSTPMLEKVAEEKTKAGERLQGLLVQADILMREVTHAKGGLKKG</sequence>
<organism evidence="2 3">
    <name type="scientific">Pristionchus fissidentatus</name>
    <dbReference type="NCBI Taxonomy" id="1538716"/>
    <lineage>
        <taxon>Eukaryota</taxon>
        <taxon>Metazoa</taxon>
        <taxon>Ecdysozoa</taxon>
        <taxon>Nematoda</taxon>
        <taxon>Chromadorea</taxon>
        <taxon>Rhabditida</taxon>
        <taxon>Rhabditina</taxon>
        <taxon>Diplogasteromorpha</taxon>
        <taxon>Diplogasteroidea</taxon>
        <taxon>Neodiplogasteridae</taxon>
        <taxon>Pristionchus</taxon>
    </lineage>
</organism>
<keyword evidence="3" id="KW-1185">Reference proteome</keyword>
<accession>A0AAV5V400</accession>
<feature type="domain" description="MKRN2 opposite strand protein-like C-terminal" evidence="1">
    <location>
        <begin position="36"/>
        <end position="149"/>
    </location>
</feature>
<gene>
    <name evidence="2" type="ORF">PFISCL1PPCAC_5130</name>
</gene>
<dbReference type="AlphaFoldDB" id="A0AAV5V400"/>